<feature type="region of interest" description="Disordered" evidence="8">
    <location>
        <begin position="1"/>
        <end position="35"/>
    </location>
</feature>
<dbReference type="FunFam" id="3.40.30.10:FF:000005">
    <property type="entry name" value="Glutaredoxin 5"/>
    <property type="match status" value="1"/>
</dbReference>
<dbReference type="GO" id="GO:0046872">
    <property type="term" value="F:metal ion binding"/>
    <property type="evidence" value="ECO:0007669"/>
    <property type="project" value="UniProtKB-KW"/>
</dbReference>
<dbReference type="PANTHER" id="PTHR10293:SF45">
    <property type="entry name" value="BIFUNCTIONAL MONOTHIOL GLUTAREDOXIN-S16, CHLOROPLASTIC"/>
    <property type="match status" value="1"/>
</dbReference>
<evidence type="ECO:0000313" key="11">
    <source>
        <dbReference type="Proteomes" id="UP000092600"/>
    </source>
</evidence>
<feature type="domain" description="Glutaredoxin" evidence="9">
    <location>
        <begin position="214"/>
        <end position="281"/>
    </location>
</feature>
<evidence type="ECO:0000256" key="4">
    <source>
        <dbReference type="ARBA" id="ARBA00022723"/>
    </source>
</evidence>
<dbReference type="CDD" id="cd03028">
    <property type="entry name" value="GRX_PICOT_like"/>
    <property type="match status" value="1"/>
</dbReference>
<feature type="compositionally biased region" description="Pro residues" evidence="8">
    <location>
        <begin position="9"/>
        <end position="21"/>
    </location>
</feature>
<dbReference type="STRING" id="4615.A0A199W2R4"/>
<feature type="compositionally biased region" description="Low complexity" evidence="8">
    <location>
        <begin position="22"/>
        <end position="35"/>
    </location>
</feature>
<dbReference type="Proteomes" id="UP000092600">
    <property type="component" value="Unassembled WGS sequence"/>
</dbReference>
<dbReference type="PROSITE" id="PS51354">
    <property type="entry name" value="GLUTAREDOXIN_2"/>
    <property type="match status" value="1"/>
</dbReference>
<accession>A0A199W2R4</accession>
<protein>
    <submittedName>
        <fullName evidence="10">Monothiol glutaredoxin-S12, chloroplastic</fullName>
    </submittedName>
</protein>
<keyword evidence="5" id="KW-0408">Iron</keyword>
<organism evidence="10 11">
    <name type="scientific">Ananas comosus</name>
    <name type="common">Pineapple</name>
    <name type="synonym">Ananas ananas</name>
    <dbReference type="NCBI Taxonomy" id="4615"/>
    <lineage>
        <taxon>Eukaryota</taxon>
        <taxon>Viridiplantae</taxon>
        <taxon>Streptophyta</taxon>
        <taxon>Embryophyta</taxon>
        <taxon>Tracheophyta</taxon>
        <taxon>Spermatophyta</taxon>
        <taxon>Magnoliopsida</taxon>
        <taxon>Liliopsida</taxon>
        <taxon>Poales</taxon>
        <taxon>Bromeliaceae</taxon>
        <taxon>Bromelioideae</taxon>
        <taxon>Ananas</taxon>
    </lineage>
</organism>
<evidence type="ECO:0000256" key="3">
    <source>
        <dbReference type="ARBA" id="ARBA00022714"/>
    </source>
</evidence>
<sequence>MAASSSLLSPPPLFLPPPPSPSSRSFLFPSSSRSPLPRLLRRTLTLRPSSAAAPRRGGASFAAAAALGKFSEAELVAVPDAAEEVEAAFPSGAGVYGVYDKDGELQFVGVTRNIAASVATHKKALPELCCSVKVVGLVDQGAPDRTVLTDAWKSWMEEHISATGKIPPGNETGNNTWVCRPKQKPDLRLTPGRHVELMVPLEALIDKLVKENKVVAFIKGSRSAPQCGFSQRVVGILEAHGADFESVDVLDEEYNYGLRETLKKYSNWPTFPQVFVGGELVGGCDIIASMAEKGELAALLQKQ</sequence>
<dbReference type="Gene3D" id="3.40.30.10">
    <property type="entry name" value="Glutaredoxin"/>
    <property type="match status" value="1"/>
</dbReference>
<dbReference type="InterPro" id="IPR033658">
    <property type="entry name" value="GRX_PICOT-like"/>
</dbReference>
<comment type="function">
    <text evidence="1">May only reduce GSH-thiol disulfides, but not protein disulfides.</text>
</comment>
<comment type="caution">
    <text evidence="10">The sequence shown here is derived from an EMBL/GenBank/DDBJ whole genome shotgun (WGS) entry which is preliminary data.</text>
</comment>
<comment type="similarity">
    <text evidence="2">Belongs to the glutaredoxin family. CGFS subfamily.</text>
</comment>
<dbReference type="EMBL" id="LSRQ01000333">
    <property type="protein sequence ID" value="OAY83493.1"/>
    <property type="molecule type" value="Genomic_DNA"/>
</dbReference>
<name>A0A199W2R4_ANACO</name>
<evidence type="ECO:0000256" key="7">
    <source>
        <dbReference type="ARBA" id="ARBA00023284"/>
    </source>
</evidence>
<dbReference type="GO" id="GO:0005759">
    <property type="term" value="C:mitochondrial matrix"/>
    <property type="evidence" value="ECO:0007669"/>
    <property type="project" value="TreeGrafter"/>
</dbReference>
<dbReference type="InterPro" id="IPR004480">
    <property type="entry name" value="Monothiol_GRX-rel"/>
</dbReference>
<keyword evidence="7" id="KW-0676">Redox-active center</keyword>
<reference evidence="10 11" key="1">
    <citation type="journal article" date="2016" name="DNA Res.">
        <title>The draft genome of MD-2 pineapple using hybrid error correction of long reads.</title>
        <authorList>
            <person name="Redwan R.M."/>
            <person name="Saidin A."/>
            <person name="Kumar S.V."/>
        </authorList>
    </citation>
    <scope>NUCLEOTIDE SEQUENCE [LARGE SCALE GENOMIC DNA]</scope>
    <source>
        <strain evidence="11">cv. MD2</strain>
        <tissue evidence="10">Leaf</tissue>
    </source>
</reference>
<evidence type="ECO:0000256" key="8">
    <source>
        <dbReference type="SAM" id="MobiDB-lite"/>
    </source>
</evidence>
<evidence type="ECO:0000256" key="1">
    <source>
        <dbReference type="ARBA" id="ARBA00002426"/>
    </source>
</evidence>
<dbReference type="PANTHER" id="PTHR10293">
    <property type="entry name" value="GLUTAREDOXIN FAMILY MEMBER"/>
    <property type="match status" value="1"/>
</dbReference>
<evidence type="ECO:0000259" key="9">
    <source>
        <dbReference type="Pfam" id="PF00462"/>
    </source>
</evidence>
<keyword evidence="3" id="KW-0001">2Fe-2S</keyword>
<keyword evidence="6" id="KW-0411">Iron-sulfur</keyword>
<evidence type="ECO:0000256" key="6">
    <source>
        <dbReference type="ARBA" id="ARBA00023014"/>
    </source>
</evidence>
<gene>
    <name evidence="10" type="ORF">ACMD2_00189</name>
</gene>
<dbReference type="AlphaFoldDB" id="A0A199W2R4"/>
<dbReference type="InterPro" id="IPR002109">
    <property type="entry name" value="Glutaredoxin"/>
</dbReference>
<keyword evidence="4" id="KW-0479">Metal-binding</keyword>
<dbReference type="InterPro" id="IPR036249">
    <property type="entry name" value="Thioredoxin-like_sf"/>
</dbReference>
<proteinExistence type="inferred from homology"/>
<dbReference type="SUPFAM" id="SSF52833">
    <property type="entry name" value="Thioredoxin-like"/>
    <property type="match status" value="1"/>
</dbReference>
<dbReference type="Pfam" id="PF00462">
    <property type="entry name" value="Glutaredoxin"/>
    <property type="match status" value="1"/>
</dbReference>
<dbReference type="NCBIfam" id="TIGR00365">
    <property type="entry name" value="Grx4 family monothiol glutaredoxin"/>
    <property type="match status" value="1"/>
</dbReference>
<evidence type="ECO:0000256" key="2">
    <source>
        <dbReference type="ARBA" id="ARBA00008983"/>
    </source>
</evidence>
<dbReference type="GO" id="GO:0051537">
    <property type="term" value="F:2 iron, 2 sulfur cluster binding"/>
    <property type="evidence" value="ECO:0007669"/>
    <property type="project" value="UniProtKB-KW"/>
</dbReference>
<evidence type="ECO:0000256" key="5">
    <source>
        <dbReference type="ARBA" id="ARBA00023004"/>
    </source>
</evidence>
<evidence type="ECO:0000313" key="10">
    <source>
        <dbReference type="EMBL" id="OAY83493.1"/>
    </source>
</evidence>